<dbReference type="EMBL" id="QFYR01000005">
    <property type="protein sequence ID" value="RAK50866.1"/>
    <property type="molecule type" value="Genomic_DNA"/>
</dbReference>
<protein>
    <submittedName>
        <fullName evidence="1">Alpha/beta hydrolase</fullName>
    </submittedName>
</protein>
<dbReference type="SUPFAM" id="SSF53474">
    <property type="entry name" value="alpha/beta-Hydrolases"/>
    <property type="match status" value="1"/>
</dbReference>
<keyword evidence="2" id="KW-1185">Reference proteome</keyword>
<dbReference type="InterPro" id="IPR029058">
    <property type="entry name" value="AB_hydrolase_fold"/>
</dbReference>
<proteinExistence type="predicted"/>
<dbReference type="Gene3D" id="3.40.50.1820">
    <property type="entry name" value="alpha/beta hydrolase"/>
    <property type="match status" value="1"/>
</dbReference>
<comment type="caution">
    <text evidence="1">The sequence shown here is derived from an EMBL/GenBank/DDBJ whole genome shotgun (WGS) entry which is preliminary data.</text>
</comment>
<reference evidence="2" key="1">
    <citation type="submission" date="2018-05" db="EMBL/GenBank/DDBJ databases">
        <authorList>
            <person name="Li X."/>
        </authorList>
    </citation>
    <scope>NUCLEOTIDE SEQUENCE [LARGE SCALE GENOMIC DNA]</scope>
    <source>
        <strain evidence="2">YIM 73061</strain>
    </source>
</reference>
<dbReference type="AlphaFoldDB" id="A0A328A9P3"/>
<dbReference type="Proteomes" id="UP000249725">
    <property type="component" value="Unassembled WGS sequence"/>
</dbReference>
<dbReference type="GO" id="GO:0016787">
    <property type="term" value="F:hydrolase activity"/>
    <property type="evidence" value="ECO:0007669"/>
    <property type="project" value="UniProtKB-KW"/>
</dbReference>
<accession>A0A328A9P3</accession>
<name>A0A328A9P3_9CAUL</name>
<sequence>MMLQRVLLVQGGSKGAYVSDMALADSLRRNLGPGYDVRYPAMPDEGEPNYDAWKAVILEEVRGTAPAALAVGHSIGGSVLARLMTETDISGPDLIAGVFLVAAPFWHDHHFWRWDDVALPADAAGRFPAGAPLFLYHGEADASVPVSHLRMYARALPQGVVRALPGRDHQLNGDMSEVARDICGLRAAHASP</sequence>
<evidence type="ECO:0000313" key="2">
    <source>
        <dbReference type="Proteomes" id="UP000249725"/>
    </source>
</evidence>
<gene>
    <name evidence="1" type="ORF">DJ018_16980</name>
</gene>
<organism evidence="1 2">
    <name type="scientific">Phenylobacterium deserti</name>
    <dbReference type="NCBI Taxonomy" id="1914756"/>
    <lineage>
        <taxon>Bacteria</taxon>
        <taxon>Pseudomonadati</taxon>
        <taxon>Pseudomonadota</taxon>
        <taxon>Alphaproteobacteria</taxon>
        <taxon>Caulobacterales</taxon>
        <taxon>Caulobacteraceae</taxon>
        <taxon>Phenylobacterium</taxon>
    </lineage>
</organism>
<evidence type="ECO:0000313" key="1">
    <source>
        <dbReference type="EMBL" id="RAK50866.1"/>
    </source>
</evidence>
<keyword evidence="1" id="KW-0378">Hydrolase</keyword>